<dbReference type="InterPro" id="IPR035994">
    <property type="entry name" value="Nucleoside_phosphorylase_sf"/>
</dbReference>
<dbReference type="GO" id="GO:0008930">
    <property type="term" value="F:methylthioadenosine nucleosidase activity"/>
    <property type="evidence" value="ECO:0007669"/>
    <property type="project" value="InterPro"/>
</dbReference>
<reference evidence="2 3" key="1">
    <citation type="journal article" date="2016" name="Nat. Commun.">
        <title>Thousands of microbial genomes shed light on interconnected biogeochemical processes in an aquifer system.</title>
        <authorList>
            <person name="Anantharaman K."/>
            <person name="Brown C.T."/>
            <person name="Hug L.A."/>
            <person name="Sharon I."/>
            <person name="Castelle C.J."/>
            <person name="Probst A.J."/>
            <person name="Thomas B.C."/>
            <person name="Singh A."/>
            <person name="Wilkins M.J."/>
            <person name="Karaoz U."/>
            <person name="Brodie E.L."/>
            <person name="Williams K.H."/>
            <person name="Hubbard S.S."/>
            <person name="Banfield J.F."/>
        </authorList>
    </citation>
    <scope>NUCLEOTIDE SEQUENCE [LARGE SCALE GENOMIC DNA]</scope>
</reference>
<dbReference type="PANTHER" id="PTHR46994">
    <property type="entry name" value="5'-METHYLTHIOADENOSINE/S-ADENOSYLHOMOCYSTEINE NUCLEOSIDASE 1"/>
    <property type="match status" value="1"/>
</dbReference>
<sequence>MKSSVEIGLVVAMKEEADILATAIGLTQHKTEKGNYLTYTNTQGNIVMLTPGLDGHFQCFGRPVSRVGKISAGVITTLLIEHFHPGCIINAGTAGGIKSAGMKIGDIVIADYVSSHDIHIPIVGYSEYGKRKLPIAHLKKLKFLSHPHKIGLVSSGESFATSSEEWKIVKQNNALIKEMEAAGILHTMEVLDSMMPVYVIKSVTDIIDEDIHTLTSSEEFSKNFTSAMKRLSFIIKEIVDNKHKILSV</sequence>
<gene>
    <name evidence="2" type="ORF">A2Z00_05230</name>
</gene>
<dbReference type="InterPro" id="IPR000845">
    <property type="entry name" value="Nucleoside_phosphorylase_d"/>
</dbReference>
<accession>A0A1F5ZGP2</accession>
<dbReference type="SUPFAM" id="SSF53167">
    <property type="entry name" value="Purine and uridine phosphorylases"/>
    <property type="match status" value="1"/>
</dbReference>
<name>A0A1F5ZGP2_9BACT</name>
<proteinExistence type="predicted"/>
<organism evidence="2 3">
    <name type="scientific">Candidatus Gottesmanbacteria bacterium RBG_13_45_10</name>
    <dbReference type="NCBI Taxonomy" id="1798370"/>
    <lineage>
        <taxon>Bacteria</taxon>
        <taxon>Candidatus Gottesmaniibacteriota</taxon>
    </lineage>
</organism>
<dbReference type="Proteomes" id="UP000177268">
    <property type="component" value="Unassembled WGS sequence"/>
</dbReference>
<comment type="caution">
    <text evidence="2">The sequence shown here is derived from an EMBL/GenBank/DDBJ whole genome shotgun (WGS) entry which is preliminary data.</text>
</comment>
<dbReference type="AlphaFoldDB" id="A0A1F5ZGP2"/>
<dbReference type="CDD" id="cd09008">
    <property type="entry name" value="MTAN"/>
    <property type="match status" value="1"/>
</dbReference>
<dbReference type="STRING" id="1798370.A2Z00_05230"/>
<feature type="domain" description="Nucleoside phosphorylase" evidence="1">
    <location>
        <begin position="6"/>
        <end position="239"/>
    </location>
</feature>
<evidence type="ECO:0000259" key="1">
    <source>
        <dbReference type="Pfam" id="PF01048"/>
    </source>
</evidence>
<evidence type="ECO:0000313" key="2">
    <source>
        <dbReference type="EMBL" id="OGG11600.1"/>
    </source>
</evidence>
<dbReference type="InterPro" id="IPR044580">
    <property type="entry name" value="MTAN"/>
</dbReference>
<dbReference type="GO" id="GO:0019509">
    <property type="term" value="P:L-methionine salvage from methylthioadenosine"/>
    <property type="evidence" value="ECO:0007669"/>
    <property type="project" value="InterPro"/>
</dbReference>
<dbReference type="Gene3D" id="3.40.50.1580">
    <property type="entry name" value="Nucleoside phosphorylase domain"/>
    <property type="match status" value="1"/>
</dbReference>
<dbReference type="PANTHER" id="PTHR46994:SF1">
    <property type="entry name" value="5'-METHYLTHIOADENOSINE NUCLEOSIDASE"/>
    <property type="match status" value="1"/>
</dbReference>
<dbReference type="Pfam" id="PF01048">
    <property type="entry name" value="PNP_UDP_1"/>
    <property type="match status" value="1"/>
</dbReference>
<dbReference type="EMBL" id="MFIZ01000024">
    <property type="protein sequence ID" value="OGG11600.1"/>
    <property type="molecule type" value="Genomic_DNA"/>
</dbReference>
<evidence type="ECO:0000313" key="3">
    <source>
        <dbReference type="Proteomes" id="UP000177268"/>
    </source>
</evidence>
<dbReference type="GO" id="GO:0009116">
    <property type="term" value="P:nucleoside metabolic process"/>
    <property type="evidence" value="ECO:0007669"/>
    <property type="project" value="InterPro"/>
</dbReference>
<protein>
    <recommendedName>
        <fullName evidence="1">Nucleoside phosphorylase domain-containing protein</fullName>
    </recommendedName>
</protein>